<reference evidence="1" key="1">
    <citation type="submission" date="2023-07" db="EMBL/GenBank/DDBJ databases">
        <title>draft genome sequence of fig (Ficus carica).</title>
        <authorList>
            <person name="Takahashi T."/>
            <person name="Nishimura K."/>
        </authorList>
    </citation>
    <scope>NUCLEOTIDE SEQUENCE</scope>
</reference>
<dbReference type="Proteomes" id="UP001187192">
    <property type="component" value="Unassembled WGS sequence"/>
</dbReference>
<gene>
    <name evidence="1" type="ORF">TIFTF001_032683</name>
</gene>
<sequence length="78" mass="8706">MEIMVRVTGEGAYFAVKPELASVERTALPPPPVSVSIYLSLSIFTRKSFPSLTTRETFPLLLPCTRPSLVACLCHRRR</sequence>
<proteinExistence type="predicted"/>
<protein>
    <submittedName>
        <fullName evidence="1">Uncharacterized protein</fullName>
    </submittedName>
</protein>
<dbReference type="AlphaFoldDB" id="A0AA88J2Q3"/>
<dbReference type="EMBL" id="BTGU01000154">
    <property type="protein sequence ID" value="GMN63603.1"/>
    <property type="molecule type" value="Genomic_DNA"/>
</dbReference>
<evidence type="ECO:0000313" key="2">
    <source>
        <dbReference type="Proteomes" id="UP001187192"/>
    </source>
</evidence>
<organism evidence="1 2">
    <name type="scientific">Ficus carica</name>
    <name type="common">Common fig</name>
    <dbReference type="NCBI Taxonomy" id="3494"/>
    <lineage>
        <taxon>Eukaryota</taxon>
        <taxon>Viridiplantae</taxon>
        <taxon>Streptophyta</taxon>
        <taxon>Embryophyta</taxon>
        <taxon>Tracheophyta</taxon>
        <taxon>Spermatophyta</taxon>
        <taxon>Magnoliopsida</taxon>
        <taxon>eudicotyledons</taxon>
        <taxon>Gunneridae</taxon>
        <taxon>Pentapetalae</taxon>
        <taxon>rosids</taxon>
        <taxon>fabids</taxon>
        <taxon>Rosales</taxon>
        <taxon>Moraceae</taxon>
        <taxon>Ficeae</taxon>
        <taxon>Ficus</taxon>
    </lineage>
</organism>
<comment type="caution">
    <text evidence="1">The sequence shown here is derived from an EMBL/GenBank/DDBJ whole genome shotgun (WGS) entry which is preliminary data.</text>
</comment>
<name>A0AA88J2Q3_FICCA</name>
<accession>A0AA88J2Q3</accession>
<evidence type="ECO:0000313" key="1">
    <source>
        <dbReference type="EMBL" id="GMN63603.1"/>
    </source>
</evidence>
<keyword evidence="2" id="KW-1185">Reference proteome</keyword>